<evidence type="ECO:0000256" key="1">
    <source>
        <dbReference type="SAM" id="MobiDB-lite"/>
    </source>
</evidence>
<accession>A0A9D4KUU6</accession>
<name>A0A9D4KUU6_DREPO</name>
<keyword evidence="3" id="KW-1185">Reference proteome</keyword>
<proteinExistence type="predicted"/>
<comment type="caution">
    <text evidence="2">The sequence shown here is derived from an EMBL/GenBank/DDBJ whole genome shotgun (WGS) entry which is preliminary data.</text>
</comment>
<dbReference type="AlphaFoldDB" id="A0A9D4KUU6"/>
<feature type="region of interest" description="Disordered" evidence="1">
    <location>
        <begin position="1"/>
        <end position="66"/>
    </location>
</feature>
<evidence type="ECO:0000313" key="2">
    <source>
        <dbReference type="EMBL" id="KAH3846545.1"/>
    </source>
</evidence>
<evidence type="ECO:0000313" key="3">
    <source>
        <dbReference type="Proteomes" id="UP000828390"/>
    </source>
</evidence>
<feature type="compositionally biased region" description="Basic and acidic residues" evidence="1">
    <location>
        <begin position="49"/>
        <end position="58"/>
    </location>
</feature>
<sequence length="66" mass="7784">MDRQSQDHRHMETGEPRSHRTTDRKPEMEVDWPRLAKTSRRHQPVGLTVEKDKAKDESDALMEAIM</sequence>
<gene>
    <name evidence="2" type="ORF">DPMN_088847</name>
</gene>
<reference evidence="2" key="2">
    <citation type="submission" date="2020-11" db="EMBL/GenBank/DDBJ databases">
        <authorList>
            <person name="McCartney M.A."/>
            <person name="Auch B."/>
            <person name="Kono T."/>
            <person name="Mallez S."/>
            <person name="Becker A."/>
            <person name="Gohl D.M."/>
            <person name="Silverstein K.A.T."/>
            <person name="Koren S."/>
            <person name="Bechman K.B."/>
            <person name="Herman A."/>
            <person name="Abrahante J.E."/>
            <person name="Garbe J."/>
        </authorList>
    </citation>
    <scope>NUCLEOTIDE SEQUENCE</scope>
    <source>
        <strain evidence="2">Duluth1</strain>
        <tissue evidence="2">Whole animal</tissue>
    </source>
</reference>
<dbReference type="Proteomes" id="UP000828390">
    <property type="component" value="Unassembled WGS sequence"/>
</dbReference>
<organism evidence="2 3">
    <name type="scientific">Dreissena polymorpha</name>
    <name type="common">Zebra mussel</name>
    <name type="synonym">Mytilus polymorpha</name>
    <dbReference type="NCBI Taxonomy" id="45954"/>
    <lineage>
        <taxon>Eukaryota</taxon>
        <taxon>Metazoa</taxon>
        <taxon>Spiralia</taxon>
        <taxon>Lophotrochozoa</taxon>
        <taxon>Mollusca</taxon>
        <taxon>Bivalvia</taxon>
        <taxon>Autobranchia</taxon>
        <taxon>Heteroconchia</taxon>
        <taxon>Euheterodonta</taxon>
        <taxon>Imparidentia</taxon>
        <taxon>Neoheterodontei</taxon>
        <taxon>Myida</taxon>
        <taxon>Dreissenoidea</taxon>
        <taxon>Dreissenidae</taxon>
        <taxon>Dreissena</taxon>
    </lineage>
</organism>
<feature type="compositionally biased region" description="Basic and acidic residues" evidence="1">
    <location>
        <begin position="1"/>
        <end position="34"/>
    </location>
</feature>
<protein>
    <submittedName>
        <fullName evidence="2">Uncharacterized protein</fullName>
    </submittedName>
</protein>
<dbReference type="EMBL" id="JAIWYP010000003">
    <property type="protein sequence ID" value="KAH3846545.1"/>
    <property type="molecule type" value="Genomic_DNA"/>
</dbReference>
<reference evidence="2" key="1">
    <citation type="journal article" date="2019" name="bioRxiv">
        <title>The Genome of the Zebra Mussel, Dreissena polymorpha: A Resource for Invasive Species Research.</title>
        <authorList>
            <person name="McCartney M.A."/>
            <person name="Auch B."/>
            <person name="Kono T."/>
            <person name="Mallez S."/>
            <person name="Zhang Y."/>
            <person name="Obille A."/>
            <person name="Becker A."/>
            <person name="Abrahante J.E."/>
            <person name="Garbe J."/>
            <person name="Badalamenti J.P."/>
            <person name="Herman A."/>
            <person name="Mangelson H."/>
            <person name="Liachko I."/>
            <person name="Sullivan S."/>
            <person name="Sone E.D."/>
            <person name="Koren S."/>
            <person name="Silverstein K.A.T."/>
            <person name="Beckman K.B."/>
            <person name="Gohl D.M."/>
        </authorList>
    </citation>
    <scope>NUCLEOTIDE SEQUENCE</scope>
    <source>
        <strain evidence="2">Duluth1</strain>
        <tissue evidence="2">Whole animal</tissue>
    </source>
</reference>